<reference evidence="3 4" key="1">
    <citation type="submission" date="2019-12" db="EMBL/GenBank/DDBJ databases">
        <title>Isolation and characterization of three novel carbon monoxide-oxidizing members of Halobacteria from salione crusts and soils.</title>
        <authorList>
            <person name="Myers M.R."/>
            <person name="King G.M."/>
        </authorList>
    </citation>
    <scope>NUCLEOTIDE SEQUENCE [LARGE SCALE GENOMIC DNA]</scope>
    <source>
        <strain evidence="3 4">WSH3</strain>
    </source>
</reference>
<dbReference type="Gene3D" id="2.60.40.10">
    <property type="entry name" value="Immunoglobulins"/>
    <property type="match status" value="1"/>
</dbReference>
<evidence type="ECO:0000259" key="2">
    <source>
        <dbReference type="PROSITE" id="PS50240"/>
    </source>
</evidence>
<dbReference type="InterPro" id="IPR050966">
    <property type="entry name" value="Glutamyl_endopeptidase"/>
</dbReference>
<evidence type="ECO:0000313" key="3">
    <source>
        <dbReference type="EMBL" id="MXR53025.1"/>
    </source>
</evidence>
<dbReference type="Pfam" id="PF00089">
    <property type="entry name" value="Trypsin"/>
    <property type="match status" value="1"/>
</dbReference>
<organism evidence="3 4">
    <name type="scientific">Halovenus carboxidivorans</name>
    <dbReference type="NCBI Taxonomy" id="2692199"/>
    <lineage>
        <taxon>Archaea</taxon>
        <taxon>Methanobacteriati</taxon>
        <taxon>Methanobacteriota</taxon>
        <taxon>Stenosarchaea group</taxon>
        <taxon>Halobacteria</taxon>
        <taxon>Halobacteriales</taxon>
        <taxon>Haloarculaceae</taxon>
        <taxon>Halovenus</taxon>
    </lineage>
</organism>
<comment type="caution">
    <text evidence="3">The sequence shown here is derived from an EMBL/GenBank/DDBJ whole genome shotgun (WGS) entry which is preliminary data.</text>
</comment>
<dbReference type="InterPro" id="IPR009003">
    <property type="entry name" value="Peptidase_S1_PA"/>
</dbReference>
<evidence type="ECO:0000256" key="1">
    <source>
        <dbReference type="ARBA" id="ARBA00022729"/>
    </source>
</evidence>
<feature type="domain" description="Peptidase S1" evidence="2">
    <location>
        <begin position="104"/>
        <end position="422"/>
    </location>
</feature>
<dbReference type="PANTHER" id="PTHR15462:SF8">
    <property type="entry name" value="SERINE PROTEASE"/>
    <property type="match status" value="1"/>
</dbReference>
<dbReference type="InterPro" id="IPR013783">
    <property type="entry name" value="Ig-like_fold"/>
</dbReference>
<dbReference type="InterPro" id="IPR035986">
    <property type="entry name" value="PKD_dom_sf"/>
</dbReference>
<dbReference type="InterPro" id="IPR001254">
    <property type="entry name" value="Trypsin_dom"/>
</dbReference>
<proteinExistence type="predicted"/>
<dbReference type="GO" id="GO:0006508">
    <property type="term" value="P:proteolysis"/>
    <property type="evidence" value="ECO:0007669"/>
    <property type="project" value="UniProtKB-KW"/>
</dbReference>
<dbReference type="PROSITE" id="PS00134">
    <property type="entry name" value="TRYPSIN_HIS"/>
    <property type="match status" value="1"/>
</dbReference>
<dbReference type="EMBL" id="WUUT01000007">
    <property type="protein sequence ID" value="MXR53025.1"/>
    <property type="molecule type" value="Genomic_DNA"/>
</dbReference>
<dbReference type="OrthoDB" id="205469at2157"/>
<sequence length="583" mass="62769">MGKASDPRPEDVSATYEAGTAVEVTAHAAVGHEFVRWEGDYPSGERASRSLSVTVDSETTLSPVFRESDGEQTIVAYDPQDERFDNYTVDRTPDASFDSASAELPDGVTWSDVPNQFPDRTKRNVSVTASYPWSAVGQLTHSGDGYCSATVVEGNHVITAGHCVYTDGAWAFDSGYSDTIEFIPGRNGGERPFSEELLGPAEVEYIQTYDKWVDQGNQAYDVAVLTLDRNLARETGTFSYEGRSADSSFYGSEFDYTQLHTTGYPAREAPYVSSDGTAQWDLDTAGQGTDILQSGDCRLNNMCHKIATGQATNELLYPGNSGGPVWTTDDRNRPTLVSVVSSGPEILDSISDGIAVRLSRDKYSDIGKMIRRGNSVDLQPVANLTAESTTVSFGEPVALDAGTSLAPDEPIESYEWDFNTVSGDGTDTTTATPQVTHTYGPDWPLVTAEVTVVSSDGDTDTATLTIRQSEKSVDLSQLHVSVDNATECGLTCREIDATIENPTDSTITNLTANASISAGGEQVWSDERTLEEIPPGTTPYNATVDLDTDGASTVIDNDGEVTVRIEVTAGGQSRTFVFEREVL</sequence>
<keyword evidence="3" id="KW-0378">Hydrolase</keyword>
<dbReference type="AlphaFoldDB" id="A0A6B0T4H7"/>
<keyword evidence="4" id="KW-1185">Reference proteome</keyword>
<dbReference type="InterPro" id="IPR018114">
    <property type="entry name" value="TRYPSIN_HIS"/>
</dbReference>
<dbReference type="PANTHER" id="PTHR15462">
    <property type="entry name" value="SERINE PROTEASE"/>
    <property type="match status" value="1"/>
</dbReference>
<dbReference type="Pfam" id="PF18911">
    <property type="entry name" value="PKD_4"/>
    <property type="match status" value="1"/>
</dbReference>
<dbReference type="InterPro" id="IPR044060">
    <property type="entry name" value="Bacterial_rp_domain"/>
</dbReference>
<keyword evidence="3" id="KW-0645">Protease</keyword>
<dbReference type="Pfam" id="PF18998">
    <property type="entry name" value="Flg_new_2"/>
    <property type="match status" value="1"/>
</dbReference>
<accession>A0A6B0T4H7</accession>
<protein>
    <submittedName>
        <fullName evidence="3">Trypsin-like serine protease</fullName>
    </submittedName>
</protein>
<dbReference type="Gene3D" id="2.40.10.10">
    <property type="entry name" value="Trypsin-like serine proteases"/>
    <property type="match status" value="2"/>
</dbReference>
<name>A0A6B0T4H7_9EURY</name>
<evidence type="ECO:0000313" key="4">
    <source>
        <dbReference type="Proteomes" id="UP000466535"/>
    </source>
</evidence>
<gene>
    <name evidence="3" type="ORF">GRX03_15610</name>
</gene>
<dbReference type="SUPFAM" id="SSF49299">
    <property type="entry name" value="PKD domain"/>
    <property type="match status" value="1"/>
</dbReference>
<dbReference type="SUPFAM" id="SSF50494">
    <property type="entry name" value="Trypsin-like serine proteases"/>
    <property type="match status" value="1"/>
</dbReference>
<dbReference type="InterPro" id="IPR043504">
    <property type="entry name" value="Peptidase_S1_PA_chymotrypsin"/>
</dbReference>
<dbReference type="GO" id="GO:0004252">
    <property type="term" value="F:serine-type endopeptidase activity"/>
    <property type="evidence" value="ECO:0007669"/>
    <property type="project" value="InterPro"/>
</dbReference>
<dbReference type="PROSITE" id="PS50240">
    <property type="entry name" value="TRYPSIN_DOM"/>
    <property type="match status" value="1"/>
</dbReference>
<dbReference type="Proteomes" id="UP000466535">
    <property type="component" value="Unassembled WGS sequence"/>
</dbReference>
<dbReference type="RefSeq" id="WP_159765255.1">
    <property type="nucleotide sequence ID" value="NZ_WUUT01000007.1"/>
</dbReference>
<keyword evidence="1" id="KW-0732">Signal</keyword>
<dbReference type="InterPro" id="IPR000601">
    <property type="entry name" value="PKD_dom"/>
</dbReference>